<evidence type="ECO:0000313" key="10">
    <source>
        <dbReference type="Proteomes" id="UP000252884"/>
    </source>
</evidence>
<organism evidence="9 10">
    <name type="scientific">Pseudorhodoferax soli</name>
    <dbReference type="NCBI Taxonomy" id="545864"/>
    <lineage>
        <taxon>Bacteria</taxon>
        <taxon>Pseudomonadati</taxon>
        <taxon>Pseudomonadota</taxon>
        <taxon>Betaproteobacteria</taxon>
        <taxon>Burkholderiales</taxon>
        <taxon>Comamonadaceae</taxon>
    </lineage>
</organism>
<evidence type="ECO:0000259" key="8">
    <source>
        <dbReference type="Pfam" id="PF13861"/>
    </source>
</evidence>
<gene>
    <name evidence="9" type="ORF">DES41_109310</name>
</gene>
<feature type="domain" description="FlgD/Vpr Ig-like" evidence="7">
    <location>
        <begin position="110"/>
        <end position="170"/>
    </location>
</feature>
<dbReference type="Pfam" id="PF03963">
    <property type="entry name" value="FlgD"/>
    <property type="match status" value="1"/>
</dbReference>
<dbReference type="Proteomes" id="UP000252884">
    <property type="component" value="Unassembled WGS sequence"/>
</dbReference>
<evidence type="ECO:0000313" key="9">
    <source>
        <dbReference type="EMBL" id="RCW67587.1"/>
    </source>
</evidence>
<evidence type="ECO:0000256" key="4">
    <source>
        <dbReference type="ARBA" id="ARBA00024746"/>
    </source>
</evidence>
<proteinExistence type="inferred from homology"/>
<dbReference type="Pfam" id="PF13860">
    <property type="entry name" value="FlgD_ig"/>
    <property type="match status" value="1"/>
</dbReference>
<evidence type="ECO:0000256" key="1">
    <source>
        <dbReference type="ARBA" id="ARBA00010577"/>
    </source>
</evidence>
<reference evidence="9 10" key="1">
    <citation type="submission" date="2018-07" db="EMBL/GenBank/DDBJ databases">
        <title>Genomic Encyclopedia of Type Strains, Phase IV (KMG-IV): sequencing the most valuable type-strain genomes for metagenomic binning, comparative biology and taxonomic classification.</title>
        <authorList>
            <person name="Goeker M."/>
        </authorList>
    </citation>
    <scope>NUCLEOTIDE SEQUENCE [LARGE SCALE GENOMIC DNA]</scope>
    <source>
        <strain evidence="9 10">DSM 21634</strain>
    </source>
</reference>
<keyword evidence="9" id="KW-0282">Flagellum</keyword>
<keyword evidence="9" id="KW-0969">Cilium</keyword>
<dbReference type="InterPro" id="IPR005648">
    <property type="entry name" value="FlgD"/>
</dbReference>
<dbReference type="GO" id="GO:0044781">
    <property type="term" value="P:bacterial-type flagellum organization"/>
    <property type="evidence" value="ECO:0007669"/>
    <property type="project" value="UniProtKB-UniRule"/>
</dbReference>
<dbReference type="Pfam" id="PF13861">
    <property type="entry name" value="FLgD_tudor"/>
    <property type="match status" value="1"/>
</dbReference>
<keyword evidence="3 5" id="KW-1005">Bacterial flagellum biogenesis</keyword>
<dbReference type="Gene3D" id="2.30.30.910">
    <property type="match status" value="1"/>
</dbReference>
<comment type="function">
    <text evidence="4 5">Required for flagellar hook formation. May act as a scaffolding protein.</text>
</comment>
<keyword evidence="9" id="KW-0966">Cell projection</keyword>
<comment type="caution">
    <text evidence="9">The sequence shown here is derived from an EMBL/GenBank/DDBJ whole genome shotgun (WGS) entry which is preliminary data.</text>
</comment>
<protein>
    <recommendedName>
        <fullName evidence="2 5">Basal-body rod modification protein FlgD</fullName>
    </recommendedName>
</protein>
<comment type="similarity">
    <text evidence="1 5">Belongs to the FlgD family.</text>
</comment>
<dbReference type="InterPro" id="IPR025963">
    <property type="entry name" value="FLgD_Tudor"/>
</dbReference>
<evidence type="ECO:0000256" key="6">
    <source>
        <dbReference type="SAM" id="MobiDB-lite"/>
    </source>
</evidence>
<dbReference type="OrthoDB" id="9785233at2"/>
<accession>A0A368XM88</accession>
<dbReference type="AlphaFoldDB" id="A0A368XM88"/>
<dbReference type="InterPro" id="IPR025965">
    <property type="entry name" value="FlgD/Vpr_Ig-like"/>
</dbReference>
<dbReference type="Gene3D" id="2.60.40.4070">
    <property type="match status" value="1"/>
</dbReference>
<evidence type="ECO:0000256" key="2">
    <source>
        <dbReference type="ARBA" id="ARBA00016013"/>
    </source>
</evidence>
<evidence type="ECO:0000256" key="5">
    <source>
        <dbReference type="RuleBase" id="RU362076"/>
    </source>
</evidence>
<feature type="region of interest" description="Disordered" evidence="6">
    <location>
        <begin position="1"/>
        <end position="31"/>
    </location>
</feature>
<keyword evidence="10" id="KW-1185">Reference proteome</keyword>
<evidence type="ECO:0000256" key="3">
    <source>
        <dbReference type="ARBA" id="ARBA00022795"/>
    </source>
</evidence>
<name>A0A368XM88_9BURK</name>
<dbReference type="EMBL" id="QPJK01000009">
    <property type="protein sequence ID" value="RCW67587.1"/>
    <property type="molecule type" value="Genomic_DNA"/>
</dbReference>
<sequence>MAIGTDVLNSLNGTSSAGTGTTSGTNKNDSSAQAVQDRFLKLLVAQLNNQDPMNPLDNAQMTSQIAQLNTVTGIENLNSTVNNVLAQMASMQALQGAAMVGHDVLTEGSALQVTDKVGRGGFDLATNADNVKVQVRTAGGTLVDTIDMGGLAAGRHAFEWDATKYSGSEALTFTVMPTASNTAVTATALQRTRVEGVSNDNNVLTLQLAGGKTLPYSSVKAIL</sequence>
<dbReference type="RefSeq" id="WP_114471081.1">
    <property type="nucleotide sequence ID" value="NZ_QPJK01000009.1"/>
</dbReference>
<feature type="domain" description="FlgD Tudor-like" evidence="8">
    <location>
        <begin position="91"/>
        <end position="220"/>
    </location>
</feature>
<evidence type="ECO:0000259" key="7">
    <source>
        <dbReference type="Pfam" id="PF13860"/>
    </source>
</evidence>
<feature type="compositionally biased region" description="Low complexity" evidence="6">
    <location>
        <begin position="9"/>
        <end position="31"/>
    </location>
</feature>